<keyword evidence="4" id="KW-0378">Hydrolase</keyword>
<keyword evidence="2" id="KW-0645">Protease</keyword>
<evidence type="ECO:0000256" key="2">
    <source>
        <dbReference type="ARBA" id="ARBA00022670"/>
    </source>
</evidence>
<feature type="compositionally biased region" description="Polar residues" evidence="8">
    <location>
        <begin position="108"/>
        <end position="134"/>
    </location>
</feature>
<dbReference type="PANTHER" id="PTHR47901">
    <property type="entry name" value="CASPASE RECRUITMENT DOMAIN-CONTAINING PROTEIN 18"/>
    <property type="match status" value="1"/>
</dbReference>
<evidence type="ECO:0000256" key="7">
    <source>
        <dbReference type="RuleBase" id="RU003971"/>
    </source>
</evidence>
<evidence type="ECO:0000313" key="12">
    <source>
        <dbReference type="EMBL" id="KAK2158628.1"/>
    </source>
</evidence>
<dbReference type="InterPro" id="IPR011029">
    <property type="entry name" value="DEATH-like_dom_sf"/>
</dbReference>
<protein>
    <submittedName>
        <fullName evidence="12">Uncharacterized protein</fullName>
    </submittedName>
</protein>
<evidence type="ECO:0000256" key="4">
    <source>
        <dbReference type="ARBA" id="ARBA00022801"/>
    </source>
</evidence>
<gene>
    <name evidence="12" type="ORF">LSH36_166g00061</name>
</gene>
<evidence type="ECO:0000259" key="9">
    <source>
        <dbReference type="PROSITE" id="PS50207"/>
    </source>
</evidence>
<dbReference type="InterPro" id="IPR011600">
    <property type="entry name" value="Pept_C14_caspase"/>
</dbReference>
<dbReference type="Proteomes" id="UP001208570">
    <property type="component" value="Unassembled WGS sequence"/>
</dbReference>
<evidence type="ECO:0000313" key="13">
    <source>
        <dbReference type="Proteomes" id="UP001208570"/>
    </source>
</evidence>
<evidence type="ECO:0000256" key="8">
    <source>
        <dbReference type="SAM" id="MobiDB-lite"/>
    </source>
</evidence>
<evidence type="ECO:0000259" key="11">
    <source>
        <dbReference type="PROSITE" id="PS50209"/>
    </source>
</evidence>
<feature type="domain" description="CARD" evidence="11">
    <location>
        <begin position="15"/>
        <end position="105"/>
    </location>
</feature>
<proteinExistence type="inferred from homology"/>
<dbReference type="GO" id="GO:0006915">
    <property type="term" value="P:apoptotic process"/>
    <property type="evidence" value="ECO:0007669"/>
    <property type="project" value="UniProtKB-KW"/>
</dbReference>
<feature type="domain" description="Caspase family p20" evidence="10">
    <location>
        <begin position="176"/>
        <end position="250"/>
    </location>
</feature>
<dbReference type="InterPro" id="IPR015917">
    <property type="entry name" value="Pept_C14A"/>
</dbReference>
<dbReference type="InterPro" id="IPR002138">
    <property type="entry name" value="Pept_C14_p10"/>
</dbReference>
<keyword evidence="6" id="KW-0865">Zymogen</keyword>
<sequence>MASQMGNGNKDRFQMSREDKDKLRDHRLFMINNVLPSETLLSYLLQKRVLSEDHYEEINAVLRKSRKIAKLLDILPRRGPEAFRHFIDGLKLDGQSNVADFLDPSFADQRNSQQPKRQPKQSNSPTTLQTVPGPRCQQTFLPKPFCESEEAGQLNLEVEEVDLADENIIRLINDTEDIKSIFREESQKDHTYRDCFLSFIISPGVRGHFYGTDGGKVSIEDDIVMPLCERCPSLLNKPKIFFILACQGEPPDIEVPSGKEGDTGQWYTDDIVQAMEYLKVVDTRRTALRLRAKRSHVLLAYSTLPGYSSNERPGLDSYFIRTIIKVFSAEACKEDVMTLLNKVQKMVSEYYEKQNVSHLTVTVNRPEKRIYLFPGYTK</sequence>
<dbReference type="Gene3D" id="1.10.533.10">
    <property type="entry name" value="Death Domain, Fas"/>
    <property type="match status" value="1"/>
</dbReference>
<dbReference type="SMART" id="SM00115">
    <property type="entry name" value="CASc"/>
    <property type="match status" value="1"/>
</dbReference>
<evidence type="ECO:0000256" key="5">
    <source>
        <dbReference type="ARBA" id="ARBA00022807"/>
    </source>
</evidence>
<comment type="similarity">
    <text evidence="1 7">Belongs to the peptidase C14A family.</text>
</comment>
<dbReference type="Pfam" id="PF00656">
    <property type="entry name" value="Peptidase_C14"/>
    <property type="match status" value="1"/>
</dbReference>
<evidence type="ECO:0000256" key="1">
    <source>
        <dbReference type="ARBA" id="ARBA00010134"/>
    </source>
</evidence>
<feature type="domain" description="Caspase family p10" evidence="9">
    <location>
        <begin position="294"/>
        <end position="374"/>
    </location>
</feature>
<dbReference type="InterPro" id="IPR029030">
    <property type="entry name" value="Caspase-like_dom_sf"/>
</dbReference>
<dbReference type="GO" id="GO:0004197">
    <property type="term" value="F:cysteine-type endopeptidase activity"/>
    <property type="evidence" value="ECO:0007669"/>
    <property type="project" value="InterPro"/>
</dbReference>
<dbReference type="InterPro" id="IPR002398">
    <property type="entry name" value="Pept_C14"/>
</dbReference>
<feature type="region of interest" description="Disordered" evidence="8">
    <location>
        <begin position="106"/>
        <end position="134"/>
    </location>
</feature>
<evidence type="ECO:0000256" key="3">
    <source>
        <dbReference type="ARBA" id="ARBA00022703"/>
    </source>
</evidence>
<comment type="caution">
    <text evidence="12">The sequence shown here is derived from an EMBL/GenBank/DDBJ whole genome shotgun (WGS) entry which is preliminary data.</text>
</comment>
<dbReference type="Pfam" id="PF00619">
    <property type="entry name" value="CARD"/>
    <property type="match status" value="1"/>
</dbReference>
<dbReference type="SUPFAM" id="SSF52129">
    <property type="entry name" value="Caspase-like"/>
    <property type="match status" value="1"/>
</dbReference>
<dbReference type="SUPFAM" id="SSF47986">
    <property type="entry name" value="DEATH domain"/>
    <property type="match status" value="1"/>
</dbReference>
<accession>A0AAD9JSP7</accession>
<dbReference type="PANTHER" id="PTHR47901:SF8">
    <property type="entry name" value="CASPASE-3"/>
    <property type="match status" value="1"/>
</dbReference>
<dbReference type="SMART" id="SM00114">
    <property type="entry name" value="CARD"/>
    <property type="match status" value="1"/>
</dbReference>
<dbReference type="GO" id="GO:0006508">
    <property type="term" value="P:proteolysis"/>
    <property type="evidence" value="ECO:0007669"/>
    <property type="project" value="UniProtKB-KW"/>
</dbReference>
<evidence type="ECO:0000256" key="6">
    <source>
        <dbReference type="ARBA" id="ARBA00023145"/>
    </source>
</evidence>
<dbReference type="PROSITE" id="PS50209">
    <property type="entry name" value="CARD"/>
    <property type="match status" value="1"/>
</dbReference>
<dbReference type="PROSITE" id="PS50207">
    <property type="entry name" value="CASPASE_P10"/>
    <property type="match status" value="1"/>
</dbReference>
<dbReference type="AlphaFoldDB" id="A0AAD9JSP7"/>
<keyword evidence="5" id="KW-0788">Thiol protease</keyword>
<dbReference type="InterPro" id="IPR001315">
    <property type="entry name" value="CARD"/>
</dbReference>
<dbReference type="PROSITE" id="PS50208">
    <property type="entry name" value="CASPASE_P20"/>
    <property type="match status" value="1"/>
</dbReference>
<dbReference type="InterPro" id="IPR001309">
    <property type="entry name" value="Pept_C14_p20"/>
</dbReference>
<keyword evidence="13" id="KW-1185">Reference proteome</keyword>
<evidence type="ECO:0000259" key="10">
    <source>
        <dbReference type="PROSITE" id="PS50208"/>
    </source>
</evidence>
<reference evidence="12" key="1">
    <citation type="journal article" date="2023" name="Mol. Biol. Evol.">
        <title>Third-Generation Sequencing Reveals the Adaptive Role of the Epigenome in Three Deep-Sea Polychaetes.</title>
        <authorList>
            <person name="Perez M."/>
            <person name="Aroh O."/>
            <person name="Sun Y."/>
            <person name="Lan Y."/>
            <person name="Juniper S.K."/>
            <person name="Young C.R."/>
            <person name="Angers B."/>
            <person name="Qian P.Y."/>
        </authorList>
    </citation>
    <scope>NUCLEOTIDE SEQUENCE</scope>
    <source>
        <strain evidence="12">P08H-3</strain>
    </source>
</reference>
<name>A0AAD9JSP7_9ANNE</name>
<organism evidence="12 13">
    <name type="scientific">Paralvinella palmiformis</name>
    <dbReference type="NCBI Taxonomy" id="53620"/>
    <lineage>
        <taxon>Eukaryota</taxon>
        <taxon>Metazoa</taxon>
        <taxon>Spiralia</taxon>
        <taxon>Lophotrochozoa</taxon>
        <taxon>Annelida</taxon>
        <taxon>Polychaeta</taxon>
        <taxon>Sedentaria</taxon>
        <taxon>Canalipalpata</taxon>
        <taxon>Terebellida</taxon>
        <taxon>Terebelliformia</taxon>
        <taxon>Alvinellidae</taxon>
        <taxon>Paralvinella</taxon>
    </lineage>
</organism>
<dbReference type="CDD" id="cd01671">
    <property type="entry name" value="CARD"/>
    <property type="match status" value="1"/>
</dbReference>
<dbReference type="GO" id="GO:0042981">
    <property type="term" value="P:regulation of apoptotic process"/>
    <property type="evidence" value="ECO:0007669"/>
    <property type="project" value="InterPro"/>
</dbReference>
<dbReference type="Gene3D" id="3.40.50.1460">
    <property type="match status" value="1"/>
</dbReference>
<keyword evidence="3" id="KW-0053">Apoptosis</keyword>
<dbReference type="EMBL" id="JAODUP010000166">
    <property type="protein sequence ID" value="KAK2158628.1"/>
    <property type="molecule type" value="Genomic_DNA"/>
</dbReference>